<evidence type="ECO:0000313" key="1">
    <source>
        <dbReference type="EMBL" id="KAJ4717567.1"/>
    </source>
</evidence>
<keyword evidence="2" id="KW-1185">Reference proteome</keyword>
<evidence type="ECO:0000313" key="2">
    <source>
        <dbReference type="Proteomes" id="UP001164539"/>
    </source>
</evidence>
<organism evidence="1 2">
    <name type="scientific">Melia azedarach</name>
    <name type="common">Chinaberry tree</name>
    <dbReference type="NCBI Taxonomy" id="155640"/>
    <lineage>
        <taxon>Eukaryota</taxon>
        <taxon>Viridiplantae</taxon>
        <taxon>Streptophyta</taxon>
        <taxon>Embryophyta</taxon>
        <taxon>Tracheophyta</taxon>
        <taxon>Spermatophyta</taxon>
        <taxon>Magnoliopsida</taxon>
        <taxon>eudicotyledons</taxon>
        <taxon>Gunneridae</taxon>
        <taxon>Pentapetalae</taxon>
        <taxon>rosids</taxon>
        <taxon>malvids</taxon>
        <taxon>Sapindales</taxon>
        <taxon>Meliaceae</taxon>
        <taxon>Melia</taxon>
    </lineage>
</organism>
<dbReference type="EMBL" id="CM051399">
    <property type="protein sequence ID" value="KAJ4717567.1"/>
    <property type="molecule type" value="Genomic_DNA"/>
</dbReference>
<name>A0ACC1Y2Y1_MELAZ</name>
<gene>
    <name evidence="1" type="ORF">OWV82_012425</name>
</gene>
<accession>A0ACC1Y2Y1</accession>
<dbReference type="Proteomes" id="UP001164539">
    <property type="component" value="Chromosome 6"/>
</dbReference>
<reference evidence="1 2" key="1">
    <citation type="journal article" date="2023" name="Science">
        <title>Complex scaffold remodeling in plant triterpene biosynthesis.</title>
        <authorList>
            <person name="De La Pena R."/>
            <person name="Hodgson H."/>
            <person name="Liu J.C."/>
            <person name="Stephenson M.J."/>
            <person name="Martin A.C."/>
            <person name="Owen C."/>
            <person name="Harkess A."/>
            <person name="Leebens-Mack J."/>
            <person name="Jimenez L.E."/>
            <person name="Osbourn A."/>
            <person name="Sattely E.S."/>
        </authorList>
    </citation>
    <scope>NUCLEOTIDE SEQUENCE [LARGE SCALE GENOMIC DNA]</scope>
    <source>
        <strain evidence="2">cv. JPN11</strain>
        <tissue evidence="1">Leaf</tissue>
    </source>
</reference>
<protein>
    <submittedName>
        <fullName evidence="1">E3 ubiquitin-protein ligase SIN-like</fullName>
    </submittedName>
</protein>
<proteinExistence type="predicted"/>
<sequence>MDSPLLFQTSSDQPHSLHDFPLVLAETQDAVQDQYDGLLLLKSYPGIAFKAVPSSQLSASILDSELPKSKDAAPLSCPAVAVSESELPKAKEAAPSSCRAVAVCESAAPPSRPAIAVSESELPKAKEAAPSHPELAVSEPKRTATIIEIIDVKDETIEINPLDEGQALFADLEHMLDDSLKNFPGSSHSPPVTAEEINEAKHFFHQYCSMSFEQLVHHGLKDNFLSSLNLLLTLGYFPESMLSMVTSLQLNFLSNANLYSHCLEKVKRADEEKEHTESLRKEVANKRIHFDQILQCKQVATKELQELQKQLVEKRKLIAGLEKQAKGVVQSSRTSVEAFSAIHSKFYDVGEN</sequence>
<comment type="caution">
    <text evidence="1">The sequence shown here is derived from an EMBL/GenBank/DDBJ whole genome shotgun (WGS) entry which is preliminary data.</text>
</comment>